<gene>
    <name evidence="1" type="ORF">Q604_UNBC07205G0001</name>
</gene>
<evidence type="ECO:0000313" key="1">
    <source>
        <dbReference type="EMBL" id="ETJ38770.1"/>
    </source>
</evidence>
<feature type="non-terminal residue" evidence="1">
    <location>
        <position position="24"/>
    </location>
</feature>
<reference evidence="1" key="1">
    <citation type="submission" date="2013-12" db="EMBL/GenBank/DDBJ databases">
        <title>A Varibaculum cambriense genome reconstructed from a premature infant gut community with otherwise low bacterial novelty that shifts toward anaerobic metabolism during the third week of life.</title>
        <authorList>
            <person name="Brown C.T."/>
            <person name="Sharon I."/>
            <person name="Thomas B.C."/>
            <person name="Castelle C.J."/>
            <person name="Morowitz M.J."/>
            <person name="Banfield J.F."/>
        </authorList>
    </citation>
    <scope>NUCLEOTIDE SEQUENCE</scope>
</reference>
<proteinExistence type="predicted"/>
<protein>
    <recommendedName>
        <fullName evidence="2">30S ribosomal protein S8</fullName>
    </recommendedName>
</protein>
<dbReference type="GO" id="GO:0003735">
    <property type="term" value="F:structural constituent of ribosome"/>
    <property type="evidence" value="ECO:0007669"/>
    <property type="project" value="InterPro"/>
</dbReference>
<dbReference type="AlphaFoldDB" id="W1YAR2"/>
<organism evidence="1">
    <name type="scientific">human gut metagenome</name>
    <dbReference type="NCBI Taxonomy" id="408170"/>
    <lineage>
        <taxon>unclassified sequences</taxon>
        <taxon>metagenomes</taxon>
        <taxon>organismal metagenomes</taxon>
    </lineage>
</organism>
<evidence type="ECO:0008006" key="2">
    <source>
        <dbReference type="Google" id="ProtNLM"/>
    </source>
</evidence>
<comment type="caution">
    <text evidence="1">The sequence shown here is derived from an EMBL/GenBank/DDBJ whole genome shotgun (WGS) entry which is preliminary data.</text>
</comment>
<name>W1YAR2_9ZZZZ</name>
<accession>W1YAR2</accession>
<sequence>MVMTDPIADMLTRIRNANAALHET</sequence>
<dbReference type="Gene3D" id="3.30.1370.30">
    <property type="match status" value="1"/>
</dbReference>
<dbReference type="EMBL" id="AZMM01007205">
    <property type="protein sequence ID" value="ETJ38770.1"/>
    <property type="molecule type" value="Genomic_DNA"/>
</dbReference>
<dbReference type="GO" id="GO:0006412">
    <property type="term" value="P:translation"/>
    <property type="evidence" value="ECO:0007669"/>
    <property type="project" value="InterPro"/>
</dbReference>
<dbReference type="InterPro" id="IPR035987">
    <property type="entry name" value="Ribosomal_uS8_sf"/>
</dbReference>
<dbReference type="SUPFAM" id="SSF56047">
    <property type="entry name" value="Ribosomal protein S8"/>
    <property type="match status" value="1"/>
</dbReference>
<dbReference type="GO" id="GO:0005840">
    <property type="term" value="C:ribosome"/>
    <property type="evidence" value="ECO:0007669"/>
    <property type="project" value="InterPro"/>
</dbReference>